<dbReference type="PROSITE" id="PS50109">
    <property type="entry name" value="HIS_KIN"/>
    <property type="match status" value="1"/>
</dbReference>
<dbReference type="SMART" id="SM00388">
    <property type="entry name" value="HisKA"/>
    <property type="match status" value="1"/>
</dbReference>
<dbReference type="Gene3D" id="1.10.287.130">
    <property type="match status" value="1"/>
</dbReference>
<dbReference type="EC" id="2.7.13.3" evidence="2"/>
<dbReference type="SMART" id="SM00448">
    <property type="entry name" value="REC"/>
    <property type="match status" value="1"/>
</dbReference>
<dbReference type="PANTHER" id="PTHR43711">
    <property type="entry name" value="TWO-COMPONENT HISTIDINE KINASE"/>
    <property type="match status" value="1"/>
</dbReference>
<dbReference type="CDD" id="cd00156">
    <property type="entry name" value="REC"/>
    <property type="match status" value="1"/>
</dbReference>
<dbReference type="InterPro" id="IPR003661">
    <property type="entry name" value="HisK_dim/P_dom"/>
</dbReference>
<dbReference type="InterPro" id="IPR004358">
    <property type="entry name" value="Sig_transdc_His_kin-like_C"/>
</dbReference>
<protein>
    <recommendedName>
        <fullName evidence="2">histidine kinase</fullName>
        <ecNumber evidence="2">2.7.13.3</ecNumber>
    </recommendedName>
</protein>
<keyword evidence="5" id="KW-0418">Kinase</keyword>
<dbReference type="InterPro" id="IPR011006">
    <property type="entry name" value="CheY-like_superfamily"/>
</dbReference>
<dbReference type="InterPro" id="IPR036097">
    <property type="entry name" value="HisK_dim/P_sf"/>
</dbReference>
<dbReference type="CDD" id="cd00082">
    <property type="entry name" value="HisKA"/>
    <property type="match status" value="1"/>
</dbReference>
<dbReference type="InterPro" id="IPR036890">
    <property type="entry name" value="HATPase_C_sf"/>
</dbReference>
<evidence type="ECO:0000256" key="7">
    <source>
        <dbReference type="PROSITE-ProRule" id="PRU00169"/>
    </source>
</evidence>
<dbReference type="InterPro" id="IPR001789">
    <property type="entry name" value="Sig_transdc_resp-reg_receiver"/>
</dbReference>
<keyword evidence="6" id="KW-0902">Two-component regulatory system</keyword>
<comment type="caution">
    <text evidence="7">Lacks conserved residue(s) required for the propagation of feature annotation.</text>
</comment>
<evidence type="ECO:0000256" key="8">
    <source>
        <dbReference type="SAM" id="Coils"/>
    </source>
</evidence>
<dbReference type="EMBL" id="BAABRU010000013">
    <property type="protein sequence ID" value="GAA5529789.1"/>
    <property type="molecule type" value="Genomic_DNA"/>
</dbReference>
<comment type="catalytic activity">
    <reaction evidence="1">
        <text>ATP + protein L-histidine = ADP + protein N-phospho-L-histidine.</text>
        <dbReference type="EC" id="2.7.13.3"/>
    </reaction>
</comment>
<evidence type="ECO:0000256" key="1">
    <source>
        <dbReference type="ARBA" id="ARBA00000085"/>
    </source>
</evidence>
<dbReference type="InterPro" id="IPR050736">
    <property type="entry name" value="Sensor_HK_Regulatory"/>
</dbReference>
<gene>
    <name evidence="11" type="primary">sasA_22</name>
    <name evidence="11" type="ORF">Hgul01_03603</name>
</gene>
<dbReference type="RefSeq" id="WP_345723384.1">
    <property type="nucleotide sequence ID" value="NZ_BAABRU010000013.1"/>
</dbReference>
<dbReference type="InterPro" id="IPR005467">
    <property type="entry name" value="His_kinase_dom"/>
</dbReference>
<proteinExistence type="predicted"/>
<feature type="domain" description="Response regulatory" evidence="10">
    <location>
        <begin position="7"/>
        <end position="123"/>
    </location>
</feature>
<sequence>MDLHHVRIVLLDQNGQATRQITSLITAIQAVRYQLVTVTEVAQALDILATQRIDVVIVALTAHVDELNWLQTIRSKAPICPVIVYAEDTDESIALHALHSGAHDYVLTSDLSPSVFQRTIRYARAIVAQSVAEQQVQALTLALATAMSAAQQLEQNLDVAIHEIQTPMSILLGYIQLFERRVASWGGIPLRERQMLNTMRLQTIHISRLVSILLDSTQMATNYGKLERRPLELGAVLRAVVASIQGMRAPHLLVLRLPEVAVWIDGDYGRLMQIFHNLLLNALKYSDLHSEITLTLRADGQIIVQDYGIGIPSNALPKIFNQFFRASNAQLQGGTGYGIGLAVVQDLVQQHDGTITVTSELGSGTTMTVQFPCTLRPNRLVELPTLINELDEVLIRQRSLS</sequence>
<name>A0ABP9X383_9CHLR</name>
<evidence type="ECO:0000259" key="9">
    <source>
        <dbReference type="PROSITE" id="PS50109"/>
    </source>
</evidence>
<evidence type="ECO:0000313" key="12">
    <source>
        <dbReference type="Proteomes" id="UP001428290"/>
    </source>
</evidence>
<dbReference type="SUPFAM" id="SSF55874">
    <property type="entry name" value="ATPase domain of HSP90 chaperone/DNA topoisomerase II/histidine kinase"/>
    <property type="match status" value="1"/>
</dbReference>
<dbReference type="Pfam" id="PF02518">
    <property type="entry name" value="HATPase_c"/>
    <property type="match status" value="1"/>
</dbReference>
<organism evidence="11 12">
    <name type="scientific">Herpetosiphon gulosus</name>
    <dbReference type="NCBI Taxonomy" id="1973496"/>
    <lineage>
        <taxon>Bacteria</taxon>
        <taxon>Bacillati</taxon>
        <taxon>Chloroflexota</taxon>
        <taxon>Chloroflexia</taxon>
        <taxon>Herpetosiphonales</taxon>
        <taxon>Herpetosiphonaceae</taxon>
        <taxon>Herpetosiphon</taxon>
    </lineage>
</organism>
<dbReference type="InterPro" id="IPR003594">
    <property type="entry name" value="HATPase_dom"/>
</dbReference>
<accession>A0ABP9X383</accession>
<dbReference type="SUPFAM" id="SSF52172">
    <property type="entry name" value="CheY-like"/>
    <property type="match status" value="1"/>
</dbReference>
<evidence type="ECO:0000256" key="5">
    <source>
        <dbReference type="ARBA" id="ARBA00022777"/>
    </source>
</evidence>
<comment type="caution">
    <text evidence="11">The sequence shown here is derived from an EMBL/GenBank/DDBJ whole genome shotgun (WGS) entry which is preliminary data.</text>
</comment>
<dbReference type="Proteomes" id="UP001428290">
    <property type="component" value="Unassembled WGS sequence"/>
</dbReference>
<keyword evidence="12" id="KW-1185">Reference proteome</keyword>
<feature type="domain" description="Histidine kinase" evidence="9">
    <location>
        <begin position="159"/>
        <end position="375"/>
    </location>
</feature>
<keyword evidence="8" id="KW-0175">Coiled coil</keyword>
<dbReference type="SMART" id="SM00387">
    <property type="entry name" value="HATPase_c"/>
    <property type="match status" value="1"/>
</dbReference>
<dbReference type="Gene3D" id="3.40.50.2300">
    <property type="match status" value="1"/>
</dbReference>
<feature type="coiled-coil region" evidence="8">
    <location>
        <begin position="136"/>
        <end position="163"/>
    </location>
</feature>
<dbReference type="PRINTS" id="PR00344">
    <property type="entry name" value="BCTRLSENSOR"/>
</dbReference>
<dbReference type="PANTHER" id="PTHR43711:SF1">
    <property type="entry name" value="HISTIDINE KINASE 1"/>
    <property type="match status" value="1"/>
</dbReference>
<evidence type="ECO:0000259" key="10">
    <source>
        <dbReference type="PROSITE" id="PS50110"/>
    </source>
</evidence>
<evidence type="ECO:0000256" key="6">
    <source>
        <dbReference type="ARBA" id="ARBA00023012"/>
    </source>
</evidence>
<dbReference type="PROSITE" id="PS50110">
    <property type="entry name" value="RESPONSE_REGULATORY"/>
    <property type="match status" value="1"/>
</dbReference>
<evidence type="ECO:0000313" key="11">
    <source>
        <dbReference type="EMBL" id="GAA5529789.1"/>
    </source>
</evidence>
<evidence type="ECO:0000256" key="4">
    <source>
        <dbReference type="ARBA" id="ARBA00022679"/>
    </source>
</evidence>
<keyword evidence="4" id="KW-0808">Transferase</keyword>
<evidence type="ECO:0000256" key="3">
    <source>
        <dbReference type="ARBA" id="ARBA00022553"/>
    </source>
</evidence>
<dbReference type="Gene3D" id="3.30.565.10">
    <property type="entry name" value="Histidine kinase-like ATPase, C-terminal domain"/>
    <property type="match status" value="1"/>
</dbReference>
<keyword evidence="3" id="KW-0597">Phosphoprotein</keyword>
<evidence type="ECO:0000256" key="2">
    <source>
        <dbReference type="ARBA" id="ARBA00012438"/>
    </source>
</evidence>
<dbReference type="SUPFAM" id="SSF47384">
    <property type="entry name" value="Homodimeric domain of signal transducing histidine kinase"/>
    <property type="match status" value="1"/>
</dbReference>
<reference evidence="11 12" key="1">
    <citation type="submission" date="2024-02" db="EMBL/GenBank/DDBJ databases">
        <title>Herpetosiphon gulosus NBRC 112829.</title>
        <authorList>
            <person name="Ichikawa N."/>
            <person name="Katano-Makiyama Y."/>
            <person name="Hidaka K."/>
        </authorList>
    </citation>
    <scope>NUCLEOTIDE SEQUENCE [LARGE SCALE GENOMIC DNA]</scope>
    <source>
        <strain evidence="11 12">NBRC 112829</strain>
    </source>
</reference>